<accession>A0A8H4J7V9</accession>
<comment type="caution">
    <text evidence="1">The sequence shown here is derived from an EMBL/GenBank/DDBJ whole genome shotgun (WGS) entry which is preliminary data.</text>
</comment>
<dbReference type="AlphaFoldDB" id="A0A8H4J7V9"/>
<organism evidence="1 2">
    <name type="scientific">Botryosphaeria dothidea</name>
    <dbReference type="NCBI Taxonomy" id="55169"/>
    <lineage>
        <taxon>Eukaryota</taxon>
        <taxon>Fungi</taxon>
        <taxon>Dikarya</taxon>
        <taxon>Ascomycota</taxon>
        <taxon>Pezizomycotina</taxon>
        <taxon>Dothideomycetes</taxon>
        <taxon>Dothideomycetes incertae sedis</taxon>
        <taxon>Botryosphaeriales</taxon>
        <taxon>Botryosphaeriaceae</taxon>
        <taxon>Botryosphaeria</taxon>
    </lineage>
</organism>
<keyword evidence="2" id="KW-1185">Reference proteome</keyword>
<reference evidence="1" key="1">
    <citation type="submission" date="2020-04" db="EMBL/GenBank/DDBJ databases">
        <title>Genome Assembly and Annotation of Botryosphaeria dothidea sdau 11-99, a Latent Pathogen of Apple Fruit Ring Rot in China.</title>
        <authorList>
            <person name="Yu C."/>
            <person name="Diao Y."/>
            <person name="Lu Q."/>
            <person name="Zhao J."/>
            <person name="Cui S."/>
            <person name="Peng C."/>
            <person name="He B."/>
            <person name="Liu H."/>
        </authorList>
    </citation>
    <scope>NUCLEOTIDE SEQUENCE [LARGE SCALE GENOMIC DNA]</scope>
    <source>
        <strain evidence="1">Sdau11-99</strain>
    </source>
</reference>
<sequence>MQAPRHCRGFSLWTGILHIVYQAIILPVSASSSGLLAAGTAHDAAVSILQIGADLEDSDVLGSLWGFGIHQFDLAMGQHARETKSDEQDASETAFSNLRKGLPLMQQLAQRSSTAAQGLAFYEALLDGRGRFGKHDTSPDMRFPVPQSELQRTCGQLDNAWGSQSGNLADLGFLDWDTDWQA</sequence>
<name>A0A8H4J7V9_9PEZI</name>
<protein>
    <submittedName>
        <fullName evidence="1">Uncharacterized protein</fullName>
    </submittedName>
</protein>
<dbReference type="EMBL" id="WWBZ02000001">
    <property type="protein sequence ID" value="KAF4314204.1"/>
    <property type="molecule type" value="Genomic_DNA"/>
</dbReference>
<proteinExistence type="predicted"/>
<evidence type="ECO:0000313" key="1">
    <source>
        <dbReference type="EMBL" id="KAF4314204.1"/>
    </source>
</evidence>
<dbReference type="OrthoDB" id="25391at2759"/>
<evidence type="ECO:0000313" key="2">
    <source>
        <dbReference type="Proteomes" id="UP000572817"/>
    </source>
</evidence>
<gene>
    <name evidence="1" type="ORF">GTA08_BOTSDO01258</name>
</gene>
<dbReference type="Proteomes" id="UP000572817">
    <property type="component" value="Unassembled WGS sequence"/>
</dbReference>